<dbReference type="KEGG" id="fng:JM64_04400"/>
<sequence>MLYTELIFAMIILMLLLTIISGTIPAQREALQEAIRQERAQLIAENMFWQEIDNEYLNSVPSKKFSITYDVVVDGKKYKVTINAIKFERPQK</sequence>
<evidence type="ECO:0000313" key="3">
    <source>
        <dbReference type="Proteomes" id="UP000077096"/>
    </source>
</evidence>
<dbReference type="Proteomes" id="UP000077096">
    <property type="component" value="Chromosome"/>
</dbReference>
<dbReference type="AlphaFoldDB" id="A0A172T2W2"/>
<reference evidence="2 3" key="1">
    <citation type="submission" date="2014-08" db="EMBL/GenBank/DDBJ databases">
        <title>Fervidobacterium pennivorans DYC genome.</title>
        <authorList>
            <person name="Wushke S."/>
        </authorList>
    </citation>
    <scope>NUCLEOTIDE SEQUENCE [LARGE SCALE GENOMIC DNA]</scope>
    <source>
        <strain evidence="2 3">DYC</strain>
    </source>
</reference>
<accession>A0A172T2W2</accession>
<name>A0A172T2W2_FERPE</name>
<feature type="transmembrane region" description="Helical" evidence="1">
    <location>
        <begin position="6"/>
        <end position="26"/>
    </location>
</feature>
<evidence type="ECO:0000256" key="1">
    <source>
        <dbReference type="SAM" id="Phobius"/>
    </source>
</evidence>
<organism evidence="2 3">
    <name type="scientific">Fervidobacterium pennivorans</name>
    <dbReference type="NCBI Taxonomy" id="93466"/>
    <lineage>
        <taxon>Bacteria</taxon>
        <taxon>Thermotogati</taxon>
        <taxon>Thermotogota</taxon>
        <taxon>Thermotogae</taxon>
        <taxon>Thermotogales</taxon>
        <taxon>Fervidobacteriaceae</taxon>
        <taxon>Fervidobacterium</taxon>
    </lineage>
</organism>
<protein>
    <recommendedName>
        <fullName evidence="4">Type II secretion system protein</fullName>
    </recommendedName>
</protein>
<keyword evidence="1" id="KW-0812">Transmembrane</keyword>
<proteinExistence type="predicted"/>
<dbReference type="PATRIC" id="fig|93466.3.peg.941"/>
<dbReference type="OrthoDB" id="47732at2"/>
<evidence type="ECO:0000313" key="2">
    <source>
        <dbReference type="EMBL" id="ANE41304.1"/>
    </source>
</evidence>
<dbReference type="EMBL" id="CP011393">
    <property type="protein sequence ID" value="ANE41304.1"/>
    <property type="molecule type" value="Genomic_DNA"/>
</dbReference>
<evidence type="ECO:0008006" key="4">
    <source>
        <dbReference type="Google" id="ProtNLM"/>
    </source>
</evidence>
<gene>
    <name evidence="2" type="ORF">JM64_04400</name>
</gene>
<keyword evidence="1" id="KW-1133">Transmembrane helix</keyword>
<keyword evidence="1" id="KW-0472">Membrane</keyword>